<evidence type="ECO:0000313" key="3">
    <source>
        <dbReference type="Proteomes" id="UP000619479"/>
    </source>
</evidence>
<evidence type="ECO:0000313" key="2">
    <source>
        <dbReference type="EMBL" id="GID65044.1"/>
    </source>
</evidence>
<gene>
    <name evidence="2" type="ORF">Acy02nite_29250</name>
</gene>
<dbReference type="PANTHER" id="PTHR43433">
    <property type="entry name" value="HYDROLASE, ALPHA/BETA FOLD FAMILY PROTEIN"/>
    <property type="match status" value="1"/>
</dbReference>
<dbReference type="InterPro" id="IPR000073">
    <property type="entry name" value="AB_hydrolase_1"/>
</dbReference>
<feature type="domain" description="AB hydrolase-1" evidence="1">
    <location>
        <begin position="20"/>
        <end position="268"/>
    </location>
</feature>
<dbReference type="InterPro" id="IPR050471">
    <property type="entry name" value="AB_hydrolase"/>
</dbReference>
<keyword evidence="3" id="KW-1185">Reference proteome</keyword>
<dbReference type="AlphaFoldDB" id="A0A919M738"/>
<dbReference type="InterPro" id="IPR029058">
    <property type="entry name" value="AB_hydrolase_fold"/>
</dbReference>
<evidence type="ECO:0000259" key="1">
    <source>
        <dbReference type="Pfam" id="PF00561"/>
    </source>
</evidence>
<dbReference type="EMBL" id="BOMH01000020">
    <property type="protein sequence ID" value="GID65044.1"/>
    <property type="molecule type" value="Genomic_DNA"/>
</dbReference>
<comment type="caution">
    <text evidence="2">The sequence shown here is derived from an EMBL/GenBank/DDBJ whole genome shotgun (WGS) entry which is preliminary data.</text>
</comment>
<dbReference type="Proteomes" id="UP000619479">
    <property type="component" value="Unassembled WGS sequence"/>
</dbReference>
<organism evidence="2 3">
    <name type="scientific">Actinoplanes cyaneus</name>
    <dbReference type="NCBI Taxonomy" id="52696"/>
    <lineage>
        <taxon>Bacteria</taxon>
        <taxon>Bacillati</taxon>
        <taxon>Actinomycetota</taxon>
        <taxon>Actinomycetes</taxon>
        <taxon>Micromonosporales</taxon>
        <taxon>Micromonosporaceae</taxon>
        <taxon>Actinoplanes</taxon>
    </lineage>
</organism>
<reference evidence="2" key="1">
    <citation type="submission" date="2021-01" db="EMBL/GenBank/DDBJ databases">
        <title>Whole genome shotgun sequence of Actinoplanes cyaneus NBRC 14990.</title>
        <authorList>
            <person name="Komaki H."/>
            <person name="Tamura T."/>
        </authorList>
    </citation>
    <scope>NUCLEOTIDE SEQUENCE</scope>
    <source>
        <strain evidence="2">NBRC 14990</strain>
    </source>
</reference>
<dbReference type="Pfam" id="PF00561">
    <property type="entry name" value="Abhydrolase_1"/>
    <property type="match status" value="1"/>
</dbReference>
<protein>
    <recommendedName>
        <fullName evidence="1">AB hydrolase-1 domain-containing protein</fullName>
    </recommendedName>
</protein>
<accession>A0A919M738</accession>
<name>A0A919M738_9ACTN</name>
<dbReference type="PANTHER" id="PTHR43433:SF5">
    <property type="entry name" value="AB HYDROLASE-1 DOMAIN-CONTAINING PROTEIN"/>
    <property type="match status" value="1"/>
</dbReference>
<dbReference type="SUPFAM" id="SSF53474">
    <property type="entry name" value="alpha/beta-Hydrolases"/>
    <property type="match status" value="1"/>
</dbReference>
<dbReference type="Gene3D" id="3.40.50.1820">
    <property type="entry name" value="alpha/beta hydrolase"/>
    <property type="match status" value="1"/>
</dbReference>
<sequence length="293" mass="31394">MMPVNGIQVCLETFGERTEPPLLLLAGEASSMDWWDDEFCRRLAAGGRFVIRYDHRDTGRSSAFPAGAAYSGVDLMNDALGVLDALGVPAAHLVGLSLGGALAQRIAVEQPHRVLSLTLIATSAGLGPDATPVLAGVAAVAVRTPPATEVRVRATTDEVDWSNRRAAVTCLITEIRARGGPFTPDEPQLRRLAERVFDRSGDLGTSRANHRRAGYGPPVRDRLAAIEAPTLILHGTLDQRFPAEHPRELARVIPGSRLVWLEGVGHEVPPRAVWSQVLTEILGEPADPLTPAA</sequence>
<dbReference type="GO" id="GO:0003824">
    <property type="term" value="F:catalytic activity"/>
    <property type="evidence" value="ECO:0007669"/>
    <property type="project" value="UniProtKB-ARBA"/>
</dbReference>
<proteinExistence type="predicted"/>